<evidence type="ECO:0000259" key="2">
    <source>
        <dbReference type="Pfam" id="PF12850"/>
    </source>
</evidence>
<dbReference type="Proteomes" id="UP001519309">
    <property type="component" value="Unassembled WGS sequence"/>
</dbReference>
<dbReference type="InterPro" id="IPR029052">
    <property type="entry name" value="Metallo-depent_PP-like"/>
</dbReference>
<accession>A0A1B1B3T2</accession>
<gene>
    <name evidence="3" type="ORF">AVL59_31585</name>
    <name evidence="4" type="ORF">J2Z21_007709</name>
</gene>
<dbReference type="Proteomes" id="UP000092659">
    <property type="component" value="Chromosome"/>
</dbReference>
<organism evidence="3 5">
    <name type="scientific">Streptomyces griseochromogenes</name>
    <dbReference type="NCBI Taxonomy" id="68214"/>
    <lineage>
        <taxon>Bacteria</taxon>
        <taxon>Bacillati</taxon>
        <taxon>Actinomycetota</taxon>
        <taxon>Actinomycetes</taxon>
        <taxon>Kitasatosporales</taxon>
        <taxon>Streptomycetaceae</taxon>
        <taxon>Streptomyces</taxon>
    </lineage>
</organism>
<proteinExistence type="inferred from homology"/>
<protein>
    <submittedName>
        <fullName evidence="4">Phosphodiesterase</fullName>
    </submittedName>
</protein>
<dbReference type="InterPro" id="IPR024654">
    <property type="entry name" value="Calcineurin-like_PHP_lpxH"/>
</dbReference>
<evidence type="ECO:0000313" key="4">
    <source>
        <dbReference type="EMBL" id="MBP2054699.1"/>
    </source>
</evidence>
<dbReference type="CDD" id="cd00838">
    <property type="entry name" value="MPP_superfamily"/>
    <property type="match status" value="1"/>
</dbReference>
<sequence>MRYAVLTDVHGDIAALGEVLARIRRQHVDHVICLGDVFECRVSKSRAAAHVFRTVEDVFEADPRTAELLDGVLLLRGNQEERIASLVPPAHLPPWTPPLLRAPLEHRTGFAVYCHGHPLPWRETEPGVWSPVDADFPGRVLVHGHHHRSALHQVPLPGTGHAAARRLPVRFDEPVHLASGARYVVNVGSVATAAPERGPSPAWVVVDEDAATVTYHLCDPSGSRRHEESA</sequence>
<reference evidence="3 5" key="1">
    <citation type="submission" date="2016-06" db="EMBL/GenBank/DDBJ databases">
        <title>Complete genome sequence of Streptomyces griseochromogenes ATCC 14511, the Blasticidin S producer.</title>
        <authorList>
            <person name="Wu L."/>
        </authorList>
    </citation>
    <scope>NUCLEOTIDE SEQUENCE [LARGE SCALE GENOMIC DNA]</scope>
    <source>
        <strain evidence="3 5">ATCC 14511</strain>
    </source>
</reference>
<dbReference type="SUPFAM" id="SSF56300">
    <property type="entry name" value="Metallo-dependent phosphatases"/>
    <property type="match status" value="1"/>
</dbReference>
<feature type="domain" description="Calcineurin-like phosphoesterase" evidence="2">
    <location>
        <begin position="1"/>
        <end position="204"/>
    </location>
</feature>
<dbReference type="AlphaFoldDB" id="A0A1B1B3T2"/>
<dbReference type="STRING" id="68214.AVL59_31585"/>
<evidence type="ECO:0000313" key="3">
    <source>
        <dbReference type="EMBL" id="ANP53475.1"/>
    </source>
</evidence>
<keyword evidence="6" id="KW-1185">Reference proteome</keyword>
<dbReference type="Gene3D" id="3.60.21.10">
    <property type="match status" value="1"/>
</dbReference>
<evidence type="ECO:0000313" key="5">
    <source>
        <dbReference type="Proteomes" id="UP000092659"/>
    </source>
</evidence>
<dbReference type="EMBL" id="CP016279">
    <property type="protein sequence ID" value="ANP53475.1"/>
    <property type="molecule type" value="Genomic_DNA"/>
</dbReference>
<comment type="similarity">
    <text evidence="1">Belongs to the metallophosphoesterase superfamily. YfcE family.</text>
</comment>
<dbReference type="KEGG" id="sgs:AVL59_31585"/>
<dbReference type="Pfam" id="PF12850">
    <property type="entry name" value="Metallophos_2"/>
    <property type="match status" value="1"/>
</dbReference>
<evidence type="ECO:0000313" key="6">
    <source>
        <dbReference type="Proteomes" id="UP001519309"/>
    </source>
</evidence>
<evidence type="ECO:0000256" key="1">
    <source>
        <dbReference type="ARBA" id="ARBA00008950"/>
    </source>
</evidence>
<dbReference type="EMBL" id="JAGGLP010000023">
    <property type="protein sequence ID" value="MBP2054699.1"/>
    <property type="molecule type" value="Genomic_DNA"/>
</dbReference>
<name>A0A1B1B3T2_9ACTN</name>
<dbReference type="OrthoDB" id="9813918at2"/>
<reference evidence="4 6" key="2">
    <citation type="submission" date="2021-03" db="EMBL/GenBank/DDBJ databases">
        <title>Genomic Encyclopedia of Type Strains, Phase IV (KMG-IV): sequencing the most valuable type-strain genomes for metagenomic binning, comparative biology and taxonomic classification.</title>
        <authorList>
            <person name="Goeker M."/>
        </authorList>
    </citation>
    <scope>NUCLEOTIDE SEQUENCE [LARGE SCALE GENOMIC DNA]</scope>
    <source>
        <strain evidence="4 6">DSM 40499</strain>
    </source>
</reference>
<dbReference type="RefSeq" id="WP_067311325.1">
    <property type="nucleotide sequence ID" value="NZ_CP016279.1"/>
</dbReference>